<reference evidence="1 2" key="1">
    <citation type="journal article" date="2015" name="Genome Announc.">
        <title>Draft Genome Sequence and Gene Annotation of the Entomopathogenic Fungus Verticillium hemipterigenum.</title>
        <authorList>
            <person name="Horn F."/>
            <person name="Habel A."/>
            <person name="Scharf D.H."/>
            <person name="Dworschak J."/>
            <person name="Brakhage A.A."/>
            <person name="Guthke R."/>
            <person name="Hertweck C."/>
            <person name="Linde J."/>
        </authorList>
    </citation>
    <scope>NUCLEOTIDE SEQUENCE [LARGE SCALE GENOMIC DNA]</scope>
</reference>
<organism evidence="1 2">
    <name type="scientific">[Torrubiella] hemipterigena</name>
    <dbReference type="NCBI Taxonomy" id="1531966"/>
    <lineage>
        <taxon>Eukaryota</taxon>
        <taxon>Fungi</taxon>
        <taxon>Dikarya</taxon>
        <taxon>Ascomycota</taxon>
        <taxon>Pezizomycotina</taxon>
        <taxon>Sordariomycetes</taxon>
        <taxon>Hypocreomycetidae</taxon>
        <taxon>Hypocreales</taxon>
        <taxon>Clavicipitaceae</taxon>
        <taxon>Clavicipitaceae incertae sedis</taxon>
        <taxon>'Torrubiella' clade</taxon>
    </lineage>
</organism>
<dbReference type="OrthoDB" id="4367324at2759"/>
<name>A0A0A1T8X3_9HYPO</name>
<sequence>MTDVSTIRLTHDGCPLNIATQVFEEVTRKSNYIQLIDDDLEIWEDFPHDNIIGVFRGIVLGDQTLPNSIIEFELSKGSDLSYSHSETIGKPGWVMFNRQNTHDTPLACGENKLSTAWNSDKSTLRKTGQTDWIWPFRQVLTYCVATNTRYGYILTTDELVVLRVYNNKDGHTGRPYTVQYKSVPIDSSGDSTLTSSLGLKALGMMALNGGQRHIASNSDTLPLNA</sequence>
<dbReference type="STRING" id="1531966.A0A0A1T8X3"/>
<gene>
    <name evidence="1" type="ORF">VHEMI06946</name>
</gene>
<evidence type="ECO:0000313" key="1">
    <source>
        <dbReference type="EMBL" id="CEJ91219.1"/>
    </source>
</evidence>
<dbReference type="Proteomes" id="UP000039046">
    <property type="component" value="Unassembled WGS sequence"/>
</dbReference>
<keyword evidence="2" id="KW-1185">Reference proteome</keyword>
<dbReference type="EMBL" id="CDHN01000003">
    <property type="protein sequence ID" value="CEJ91219.1"/>
    <property type="molecule type" value="Genomic_DNA"/>
</dbReference>
<dbReference type="HOGENOM" id="CLU_1230667_0_0_1"/>
<accession>A0A0A1T8X3</accession>
<evidence type="ECO:0000313" key="2">
    <source>
        <dbReference type="Proteomes" id="UP000039046"/>
    </source>
</evidence>
<dbReference type="AlphaFoldDB" id="A0A0A1T8X3"/>
<proteinExistence type="predicted"/>
<protein>
    <submittedName>
        <fullName evidence="1">Uncharacterized protein</fullName>
    </submittedName>
</protein>